<accession>A0A1G2H4R8</accession>
<reference evidence="1 2" key="1">
    <citation type="journal article" date="2016" name="Nat. Commun.">
        <title>Thousands of microbial genomes shed light on interconnected biogeochemical processes in an aquifer system.</title>
        <authorList>
            <person name="Anantharaman K."/>
            <person name="Brown C.T."/>
            <person name="Hug L.A."/>
            <person name="Sharon I."/>
            <person name="Castelle C.J."/>
            <person name="Probst A.J."/>
            <person name="Thomas B.C."/>
            <person name="Singh A."/>
            <person name="Wilkins M.J."/>
            <person name="Karaoz U."/>
            <person name="Brodie E.L."/>
            <person name="Williams K.H."/>
            <person name="Hubbard S.S."/>
            <person name="Banfield J.F."/>
        </authorList>
    </citation>
    <scope>NUCLEOTIDE SEQUENCE [LARGE SCALE GENOMIC DNA]</scope>
</reference>
<organism evidence="1 2">
    <name type="scientific">Candidatus Ryanbacteria bacterium RIFCSPLOWO2_12_FULL_47_9c</name>
    <dbReference type="NCBI Taxonomy" id="1802131"/>
    <lineage>
        <taxon>Bacteria</taxon>
        <taxon>Candidatus Ryaniibacteriota</taxon>
    </lineage>
</organism>
<proteinExistence type="predicted"/>
<gene>
    <name evidence="1" type="ORF">A3G60_01690</name>
</gene>
<dbReference type="EMBL" id="MHOB01000029">
    <property type="protein sequence ID" value="OGZ57201.1"/>
    <property type="molecule type" value="Genomic_DNA"/>
</dbReference>
<protein>
    <submittedName>
        <fullName evidence="1">Uncharacterized protein</fullName>
    </submittedName>
</protein>
<evidence type="ECO:0000313" key="2">
    <source>
        <dbReference type="Proteomes" id="UP000178996"/>
    </source>
</evidence>
<name>A0A1G2H4R8_9BACT</name>
<comment type="caution">
    <text evidence="1">The sequence shown here is derived from an EMBL/GenBank/DDBJ whole genome shotgun (WGS) entry which is preliminary data.</text>
</comment>
<sequence>MKFHIFKNKSLKKSALILAALVLIGGSFTVASASFTGSPGSLLAGVFSIFDSSPLIKMSRNVNSPSGSVISGKTQVIGTFDVQTQNVTNFATLRTLTAQFALSGKGAKEFNLEDFTLSYRYCIPPGISYGYGYRGGSCGTIKMPVTSAERKSNLYTVTSRQALPVYPVQSSGVLTMSAKPVYTGQEKSESGKSWLRVSVKGEGSGDKCNKIYYGYNNRYGYTKCIAEKARVTSAKGNWLTMTRPYGY</sequence>
<evidence type="ECO:0000313" key="1">
    <source>
        <dbReference type="EMBL" id="OGZ57201.1"/>
    </source>
</evidence>
<dbReference type="AlphaFoldDB" id="A0A1G2H4R8"/>
<dbReference type="Proteomes" id="UP000178996">
    <property type="component" value="Unassembled WGS sequence"/>
</dbReference>